<organism evidence="2 3">
    <name type="scientific">Streptomyces pseudovenezuelae</name>
    <dbReference type="NCBI Taxonomy" id="67350"/>
    <lineage>
        <taxon>Bacteria</taxon>
        <taxon>Bacillati</taxon>
        <taxon>Actinomycetota</taxon>
        <taxon>Actinomycetes</taxon>
        <taxon>Kitasatosporales</taxon>
        <taxon>Streptomycetaceae</taxon>
        <taxon>Streptomyces</taxon>
        <taxon>Streptomyces aurantiacus group</taxon>
    </lineage>
</organism>
<dbReference type="Proteomes" id="UP000053039">
    <property type="component" value="Unassembled WGS sequence"/>
</dbReference>
<dbReference type="RefSeq" id="WP_051742471.1">
    <property type="nucleotide sequence ID" value="NZ_KQ948168.1"/>
</dbReference>
<dbReference type="AlphaFoldDB" id="A0A117PMD9"/>
<sequence length="289" mass="31934">MGTRIVAPGSESSFPHYAHHVGRITLTHADTAPDERLGGQNGATTWWKDGTTSYVLHFRSGHVHGWTMADETDTAIQAVDSLREGEFMSGDRLWAALRDVRRLRSRLEALESELILYAREEASEGRARMSLREIGEVTQTHHTTVAERVDRMRAGSHAPFRGWLVQGTDREAMHGGTEPQTPQVPTLREQIAEAPGGAFLATVAPSESGGYVITVTQHTPEPEELARIELPDWDDIRPASAGHRLIEQGFQVLPAAHYEPDRAAGWKPSADGQTYTAPVYRLPDFGTEK</sequence>
<proteinExistence type="predicted"/>
<name>A0A117PMD9_9ACTN</name>
<accession>A0A117PMD9</accession>
<comment type="caution">
    <text evidence="2">The sequence shown here is derived from an EMBL/GenBank/DDBJ whole genome shotgun (WGS) entry which is preliminary data.</text>
</comment>
<protein>
    <submittedName>
        <fullName evidence="2">Uncharacterized protein</fullName>
    </submittedName>
</protein>
<reference evidence="2 3" key="1">
    <citation type="submission" date="2015-10" db="EMBL/GenBank/DDBJ databases">
        <title>Draft genome sequence of Streptomyces pseudovenezuelae DSM 40212, type strain for the species Streptomyces pseudovenezuelae.</title>
        <authorList>
            <person name="Ruckert C."/>
            <person name="Winkler A."/>
            <person name="Kalinowski J."/>
            <person name="Kampfer P."/>
            <person name="Glaeser S."/>
        </authorList>
    </citation>
    <scope>NUCLEOTIDE SEQUENCE [LARGE SCALE GENOMIC DNA]</scope>
    <source>
        <strain evidence="2 3">DSM 40212</strain>
    </source>
</reference>
<gene>
    <name evidence="2" type="ORF">AQI94_42250</name>
</gene>
<dbReference type="OrthoDB" id="4317650at2"/>
<dbReference type="EMBL" id="LMWM01000079">
    <property type="protein sequence ID" value="KUM82313.1"/>
    <property type="molecule type" value="Genomic_DNA"/>
</dbReference>
<evidence type="ECO:0000256" key="1">
    <source>
        <dbReference type="SAM" id="Coils"/>
    </source>
</evidence>
<evidence type="ECO:0000313" key="2">
    <source>
        <dbReference type="EMBL" id="KUM82313.1"/>
    </source>
</evidence>
<feature type="coiled-coil region" evidence="1">
    <location>
        <begin position="93"/>
        <end position="120"/>
    </location>
</feature>
<evidence type="ECO:0000313" key="3">
    <source>
        <dbReference type="Proteomes" id="UP000053039"/>
    </source>
</evidence>
<keyword evidence="1" id="KW-0175">Coiled coil</keyword>